<reference evidence="1 2" key="1">
    <citation type="journal article" date="2011" name="BMC Genomics">
        <title>Insight into cross-talk between intra-amoebal pathogens.</title>
        <authorList>
            <person name="Gimenez G."/>
            <person name="Bertelli C."/>
            <person name="Moliner C."/>
            <person name="Robert C."/>
            <person name="Raoult D."/>
            <person name="Fournier P.E."/>
            <person name="Greub G."/>
        </authorList>
    </citation>
    <scope>NUCLEOTIDE SEQUENCE [LARGE SCALE GENOMIC DNA]</scope>
    <source>
        <strain evidence="1 2">LLAP12</strain>
    </source>
</reference>
<sequence>MLLEPSKQSDSSSSIRHHLWDGENIEAAQLLIRKDSNWVNDKNSQPLYLAILKGSYSGVEWLLKHGAAITEEVLKTALNICYATPLSHSFSIVQMLIQHGGCNNGTVHAELLYTAIMHQKIEFIELLSRLEIDWNYRKGHREKLIFWAMRRFPQAIPMICKAGANINQINKDGLSLMHLLVQDNGLIKEPNKRLKELYELNADPTIRMPGTNMTPFQWAYVQNKIALANSIKAYTLALEHSKTCPINPLDTIEAQVAQISEQEVKEKIYLLRIAKFFARKARELAPFSTNQPKGVLCKKKILLQLVRSVPTPSIKQYYNLELDPNIDTPDDQPIIVTDLDGNVVYKTLSQIFAEIIKLPERDPKKVRKDGSLITAMEFFEKTAKNTVRHGVGNCFELATIIIMLINEYKIFDHTPIRYELLGLKGKNNGDHAFIVFNRAAGSQLNNMKSWGNYATICDPWFEESMNVSEQLQLDSEQQTKSIQHYLKFQNHISFMSAGETGRGHSKHWQQKHGTNPQCLFINRRARDKKENITTPYPVVRMI</sequence>
<dbReference type="InterPro" id="IPR036770">
    <property type="entry name" value="Ankyrin_rpt-contain_sf"/>
</dbReference>
<proteinExistence type="predicted"/>
<dbReference type="PANTHER" id="PTHR46224">
    <property type="entry name" value="ANKYRIN REPEAT FAMILY PROTEIN"/>
    <property type="match status" value="1"/>
</dbReference>
<accession>G9ERF3</accession>
<dbReference type="InterPro" id="IPR051616">
    <property type="entry name" value="Cul2-RING_E3_ligase_SR"/>
</dbReference>
<dbReference type="Gene3D" id="1.25.40.20">
    <property type="entry name" value="Ankyrin repeat-containing domain"/>
    <property type="match status" value="2"/>
</dbReference>
<protein>
    <submittedName>
        <fullName evidence="1">Uncharacterized protein</fullName>
    </submittedName>
</protein>
<evidence type="ECO:0000313" key="2">
    <source>
        <dbReference type="Proteomes" id="UP000002770"/>
    </source>
</evidence>
<dbReference type="SUPFAM" id="SSF48403">
    <property type="entry name" value="Ankyrin repeat"/>
    <property type="match status" value="1"/>
</dbReference>
<dbReference type="RefSeq" id="WP_006871759.1">
    <property type="nucleotide sequence ID" value="NZ_JH413835.1"/>
</dbReference>
<dbReference type="PANTHER" id="PTHR46224:SF64">
    <property type="entry name" value="IQ MOTIF AND ANKYRIN REPEAT DOMAIN-CONTAINING PROTEIN 1"/>
    <property type="match status" value="1"/>
</dbReference>
<organism evidence="1 2">
    <name type="scientific">Legionella drancourtii LLAP12</name>
    <dbReference type="NCBI Taxonomy" id="658187"/>
    <lineage>
        <taxon>Bacteria</taxon>
        <taxon>Pseudomonadati</taxon>
        <taxon>Pseudomonadota</taxon>
        <taxon>Gammaproteobacteria</taxon>
        <taxon>Legionellales</taxon>
        <taxon>Legionellaceae</taxon>
        <taxon>Legionella</taxon>
    </lineage>
</organism>
<dbReference type="Proteomes" id="UP000002770">
    <property type="component" value="Unassembled WGS sequence"/>
</dbReference>
<dbReference type="HOGENOM" id="CLU_502311_0_0_6"/>
<dbReference type="InParanoid" id="G9ERF3"/>
<dbReference type="STRING" id="658187.LDG_7867"/>
<dbReference type="eggNOG" id="ENOG5033MW9">
    <property type="taxonomic scope" value="Bacteria"/>
</dbReference>
<name>G9ERF3_9GAMM</name>
<gene>
    <name evidence="1" type="ORF">LDG_7867</name>
</gene>
<dbReference type="AlphaFoldDB" id="G9ERF3"/>
<keyword evidence="2" id="KW-1185">Reference proteome</keyword>
<dbReference type="OrthoDB" id="9152014at2"/>
<evidence type="ECO:0000313" key="1">
    <source>
        <dbReference type="EMBL" id="EHL30122.1"/>
    </source>
</evidence>
<dbReference type="EMBL" id="JH413835">
    <property type="protein sequence ID" value="EHL30122.1"/>
    <property type="molecule type" value="Genomic_DNA"/>
</dbReference>